<feature type="chain" id="PRO_5003331558" evidence="1">
    <location>
        <begin position="34"/>
        <end position="425"/>
    </location>
</feature>
<dbReference type="RefSeq" id="WP_008063360.1">
    <property type="nucleotide sequence ID" value="NZ_AFHG01000056.1"/>
</dbReference>
<dbReference type="Proteomes" id="UP000005019">
    <property type="component" value="Unassembled WGS sequence"/>
</dbReference>
<organism evidence="2 3">
    <name type="scientific">Methyloversatilis universalis (strain ATCC BAA-1314 / DSM 25237 / JCM 13912 / CCUG 52030 / FAM5)</name>
    <dbReference type="NCBI Taxonomy" id="1000565"/>
    <lineage>
        <taxon>Bacteria</taxon>
        <taxon>Pseudomonadati</taxon>
        <taxon>Pseudomonadota</taxon>
        <taxon>Betaproteobacteria</taxon>
        <taxon>Nitrosomonadales</taxon>
        <taxon>Sterolibacteriaceae</taxon>
        <taxon>Methyloversatilis</taxon>
    </lineage>
</organism>
<dbReference type="InterPro" id="IPR023614">
    <property type="entry name" value="Porin_dom_sf"/>
</dbReference>
<comment type="caution">
    <text evidence="2">The sequence shown here is derived from an EMBL/GenBank/DDBJ whole genome shotgun (WGS) entry which is preliminary data.</text>
</comment>
<keyword evidence="1" id="KW-0732">Signal</keyword>
<accession>F5RFS3</accession>
<evidence type="ECO:0000313" key="3">
    <source>
        <dbReference type="Proteomes" id="UP000005019"/>
    </source>
</evidence>
<dbReference type="Gene3D" id="2.40.160.10">
    <property type="entry name" value="Porin"/>
    <property type="match status" value="1"/>
</dbReference>
<reference evidence="2 3" key="1">
    <citation type="journal article" date="2011" name="J. Bacteriol.">
        <title>Genome sequence of Methyloversatilis universalis FAM5T, a methylotrophic representative of the order Rhodocyclales.</title>
        <authorList>
            <person name="Kittichotirat W."/>
            <person name="Good N.M."/>
            <person name="Hall R."/>
            <person name="Bringel F."/>
            <person name="Lajus A."/>
            <person name="Medigue C."/>
            <person name="Smalley N.E."/>
            <person name="Beck D."/>
            <person name="Bumgarner R."/>
            <person name="Vuilleumier S."/>
            <person name="Kalyuzhnaya M.G."/>
        </authorList>
    </citation>
    <scope>NUCLEOTIDE SEQUENCE [LARGE SCALE GENOMIC DNA]</scope>
    <source>
        <strain evidence="3">ATCC BAA-1314 / JCM 13912 / FAM5</strain>
    </source>
</reference>
<gene>
    <name evidence="2" type="ORF">METUNv1_03160</name>
</gene>
<name>F5RFS3_METUF</name>
<dbReference type="STRING" id="1000565.METUNv1_03160"/>
<sequence>MTPNTPQNRYTLRTPLQRLSALLALCASPLLHAQSAPQEAEPTWHFSGFGTLGAGYHGTDGVQVRRDLDQARGYEGDKLGFRADTRLGVQATARFGPAWGVTVQGLSRLSRDNDWAPEVTWAFIRHSPTDWLDLRVGRLGVDIYPSGDSRHVGYAFTAARPAPEVYGMATDDRFDGADVTLSQPVGSGIASFKVYGGRGRGGYYLYGQSLANESPVTVGANAQWSSEALTLKAAWGSTYTAKDPSLQPLANALRQVPAVVSPMAGVRAAEIGISHHVNFASLGLLYDQGPLTVESTLGWERFTAFPRYEGWAGTVLAAWRIGAWKPYVGYARNRFTPDDKPLALPALNPQLVMLQSVYDRVVDRLRIDQRTVTLGARYDFGGNYALKFQIDHTDAAASTLFLDRAGMPVSDVSTTLYSVVLDFVF</sequence>
<dbReference type="SUPFAM" id="SSF56935">
    <property type="entry name" value="Porins"/>
    <property type="match status" value="1"/>
</dbReference>
<dbReference type="eggNOG" id="COG3203">
    <property type="taxonomic scope" value="Bacteria"/>
</dbReference>
<feature type="signal peptide" evidence="1">
    <location>
        <begin position="1"/>
        <end position="33"/>
    </location>
</feature>
<proteinExistence type="predicted"/>
<dbReference type="EMBL" id="AFHG01000056">
    <property type="protein sequence ID" value="EGK70599.1"/>
    <property type="molecule type" value="Genomic_DNA"/>
</dbReference>
<protein>
    <submittedName>
        <fullName evidence="2">Outer membrane insertion C-terminal signal protein</fullName>
    </submittedName>
</protein>
<dbReference type="AlphaFoldDB" id="F5RFS3"/>
<evidence type="ECO:0000256" key="1">
    <source>
        <dbReference type="SAM" id="SignalP"/>
    </source>
</evidence>
<dbReference type="OrthoDB" id="197869at2"/>
<keyword evidence="3" id="KW-1185">Reference proteome</keyword>
<evidence type="ECO:0000313" key="2">
    <source>
        <dbReference type="EMBL" id="EGK70599.1"/>
    </source>
</evidence>